<keyword evidence="3" id="KW-1185">Reference proteome</keyword>
<accession>A0A066ZPS3</accession>
<organism evidence="2 3">
    <name type="scientific">Hydrogenovibrio marinus</name>
    <dbReference type="NCBI Taxonomy" id="28885"/>
    <lineage>
        <taxon>Bacteria</taxon>
        <taxon>Pseudomonadati</taxon>
        <taxon>Pseudomonadota</taxon>
        <taxon>Gammaproteobacteria</taxon>
        <taxon>Thiotrichales</taxon>
        <taxon>Piscirickettsiaceae</taxon>
        <taxon>Hydrogenovibrio</taxon>
    </lineage>
</organism>
<proteinExistence type="predicted"/>
<keyword evidence="1" id="KW-0732">Signal</keyword>
<protein>
    <recommendedName>
        <fullName evidence="4">Lipoprotein</fullName>
    </recommendedName>
</protein>
<dbReference type="EMBL" id="JMIU01000001">
    <property type="protein sequence ID" value="KDN95517.1"/>
    <property type="molecule type" value="Genomic_DNA"/>
</dbReference>
<dbReference type="Proteomes" id="UP000027341">
    <property type="component" value="Unassembled WGS sequence"/>
</dbReference>
<evidence type="ECO:0000313" key="2">
    <source>
        <dbReference type="EMBL" id="KDN95517.1"/>
    </source>
</evidence>
<name>A0A066ZPS3_HYDMR</name>
<evidence type="ECO:0008006" key="4">
    <source>
        <dbReference type="Google" id="ProtNLM"/>
    </source>
</evidence>
<evidence type="ECO:0000256" key="1">
    <source>
        <dbReference type="SAM" id="SignalP"/>
    </source>
</evidence>
<sequence length="82" mass="9478">MKRLFGMVLALMVLLGSGCSTTATYQVPDYYETKLVPYHYQPGDVRSIDELKASMRLKDKTAQELSQGWITHRTYKKQTIFE</sequence>
<dbReference type="STRING" id="28885.EI16_04235"/>
<dbReference type="RefSeq" id="WP_029909805.1">
    <property type="nucleotide sequence ID" value="NZ_AP020335.1"/>
</dbReference>
<gene>
    <name evidence="2" type="ORF">EI16_04235</name>
</gene>
<comment type="caution">
    <text evidence="2">The sequence shown here is derived from an EMBL/GenBank/DDBJ whole genome shotgun (WGS) entry which is preliminary data.</text>
</comment>
<evidence type="ECO:0000313" key="3">
    <source>
        <dbReference type="Proteomes" id="UP000027341"/>
    </source>
</evidence>
<feature type="chain" id="PRO_5001635885" description="Lipoprotein" evidence="1">
    <location>
        <begin position="23"/>
        <end position="82"/>
    </location>
</feature>
<reference evidence="2 3" key="1">
    <citation type="submission" date="2014-04" db="EMBL/GenBank/DDBJ databases">
        <title>Draft genome sequence of Hydrogenovibrio marinus MH-110, a model organism for aerobic H2 metabolism.</title>
        <authorList>
            <person name="Cha H.J."/>
            <person name="Jo B.H."/>
            <person name="Hwang B.H."/>
        </authorList>
    </citation>
    <scope>NUCLEOTIDE SEQUENCE [LARGE SCALE GENOMIC DNA]</scope>
    <source>
        <strain evidence="2 3">MH-110</strain>
    </source>
</reference>
<dbReference type="AlphaFoldDB" id="A0A066ZPS3"/>
<feature type="signal peptide" evidence="1">
    <location>
        <begin position="1"/>
        <end position="22"/>
    </location>
</feature>
<dbReference type="PROSITE" id="PS51257">
    <property type="entry name" value="PROKAR_LIPOPROTEIN"/>
    <property type="match status" value="1"/>
</dbReference>